<protein>
    <submittedName>
        <fullName evidence="2">MYCBP associated protein</fullName>
    </submittedName>
</protein>
<evidence type="ECO:0000313" key="3">
    <source>
        <dbReference type="Proteomes" id="UP000550707"/>
    </source>
</evidence>
<reference evidence="2 3" key="1">
    <citation type="journal article" date="2020" name="Nature">
        <title>Six reference-quality genomes reveal evolution of bat adaptations.</title>
        <authorList>
            <person name="Jebb D."/>
            <person name="Huang Z."/>
            <person name="Pippel M."/>
            <person name="Hughes G.M."/>
            <person name="Lavrichenko K."/>
            <person name="Devanna P."/>
            <person name="Winkler S."/>
            <person name="Jermiin L.S."/>
            <person name="Skirmuntt E.C."/>
            <person name="Katzourakis A."/>
            <person name="Burkitt-Gray L."/>
            <person name="Ray D.A."/>
            <person name="Sullivan K.A.M."/>
            <person name="Roscito J.G."/>
            <person name="Kirilenko B.M."/>
            <person name="Davalos L.M."/>
            <person name="Corthals A.P."/>
            <person name="Power M.L."/>
            <person name="Jones G."/>
            <person name="Ransome R.D."/>
            <person name="Dechmann D.K.N."/>
            <person name="Locatelli A.G."/>
            <person name="Puechmaille S.J."/>
            <person name="Fedrigo O."/>
            <person name="Jarvis E.D."/>
            <person name="Hiller M."/>
            <person name="Vernes S.C."/>
            <person name="Myers E.W."/>
            <person name="Teeling E.C."/>
        </authorList>
    </citation>
    <scope>NUCLEOTIDE SEQUENCE [LARGE SCALE GENOMIC DNA]</scope>
    <source>
        <strain evidence="2">MMolMol1</strain>
        <tissue evidence="2">Muscle</tissue>
    </source>
</reference>
<proteinExistence type="predicted"/>
<evidence type="ECO:0000256" key="1">
    <source>
        <dbReference type="SAM" id="MobiDB-lite"/>
    </source>
</evidence>
<accession>A0A7J8D042</accession>
<gene>
    <name evidence="2" type="ORF">HJG59_012666</name>
</gene>
<dbReference type="EMBL" id="JACASF010000019">
    <property type="protein sequence ID" value="KAF6416511.1"/>
    <property type="molecule type" value="Genomic_DNA"/>
</dbReference>
<sequence>MKALKKDSRLRIPSSRFLEAAESLKEKKRAKVPEQPTPPIQEEPEPVSNVLQGDDILALAIKKEDLEKVRMESRGPFLQELVFSSPCVLEPQPWPPSLLPLYSEGVSNSMEKSIGHKFFSLLQLKEFTICFNIPEIHIEPQRNEMMRCLAPHGGKSRHPHFTEGKMSLTNNVPALAGVAQGLECRPVHQRVAGLIPCQGLVPGLQVRSPGSVGAHLGGNQSMCLFHIDVSLSYSLLPFHSL</sequence>
<comment type="caution">
    <text evidence="2">The sequence shown here is derived from an EMBL/GenBank/DDBJ whole genome shotgun (WGS) entry which is preliminary data.</text>
</comment>
<feature type="region of interest" description="Disordered" evidence="1">
    <location>
        <begin position="23"/>
        <end position="47"/>
    </location>
</feature>
<name>A0A7J8D042_MOLMO</name>
<dbReference type="Proteomes" id="UP000550707">
    <property type="component" value="Unassembled WGS sequence"/>
</dbReference>
<keyword evidence="3" id="KW-1185">Reference proteome</keyword>
<dbReference type="PANTHER" id="PTHR48421:SF1">
    <property type="entry name" value="MYCBP-ASSOCIATED PROTEIN"/>
    <property type="match status" value="1"/>
</dbReference>
<dbReference type="InterPro" id="IPR032707">
    <property type="entry name" value="MYCBPAP"/>
</dbReference>
<evidence type="ECO:0000313" key="2">
    <source>
        <dbReference type="EMBL" id="KAF6416511.1"/>
    </source>
</evidence>
<dbReference type="PANTHER" id="PTHR48421">
    <property type="entry name" value="MYCBP-ASSOCIATED PROTEIN"/>
    <property type="match status" value="1"/>
</dbReference>
<organism evidence="2 3">
    <name type="scientific">Molossus molossus</name>
    <name type="common">Pallas' mastiff bat</name>
    <name type="synonym">Vespertilio molossus</name>
    <dbReference type="NCBI Taxonomy" id="27622"/>
    <lineage>
        <taxon>Eukaryota</taxon>
        <taxon>Metazoa</taxon>
        <taxon>Chordata</taxon>
        <taxon>Craniata</taxon>
        <taxon>Vertebrata</taxon>
        <taxon>Euteleostomi</taxon>
        <taxon>Mammalia</taxon>
        <taxon>Eutheria</taxon>
        <taxon>Laurasiatheria</taxon>
        <taxon>Chiroptera</taxon>
        <taxon>Yangochiroptera</taxon>
        <taxon>Molossidae</taxon>
        <taxon>Molossus</taxon>
    </lineage>
</organism>
<dbReference type="AlphaFoldDB" id="A0A7J8D042"/>